<reference evidence="8" key="1">
    <citation type="submission" date="2022-03" db="EMBL/GenBank/DDBJ databases">
        <title>Draft genome sequence of Aduncisulcus paluster, a free-living microaerophilic Fornicata.</title>
        <authorList>
            <person name="Yuyama I."/>
            <person name="Kume K."/>
            <person name="Tamura T."/>
            <person name="Inagaki Y."/>
            <person name="Hashimoto T."/>
        </authorList>
    </citation>
    <scope>NUCLEOTIDE SEQUENCE</scope>
    <source>
        <strain evidence="8">NY0171</strain>
    </source>
</reference>
<comment type="caution">
    <text evidence="8">The sequence shown here is derived from an EMBL/GenBank/DDBJ whole genome shotgun (WGS) entry which is preliminary data.</text>
</comment>
<gene>
    <name evidence="8" type="ORF">ADUPG1_000166</name>
</gene>
<keyword evidence="5" id="KW-0663">Pyridoxal phosphate</keyword>
<dbReference type="Pfam" id="PF00155">
    <property type="entry name" value="Aminotran_1_2"/>
    <property type="match status" value="1"/>
</dbReference>
<dbReference type="Proteomes" id="UP001057375">
    <property type="component" value="Unassembled WGS sequence"/>
</dbReference>
<dbReference type="Gene3D" id="3.90.1150.10">
    <property type="entry name" value="Aspartate Aminotransferase, domain 1"/>
    <property type="match status" value="1"/>
</dbReference>
<protein>
    <submittedName>
        <fullName evidence="8">Probable alanine aminotransferase, mitochondrial</fullName>
    </submittedName>
</protein>
<dbReference type="InterPro" id="IPR015422">
    <property type="entry name" value="PyrdxlP-dep_Trfase_small"/>
</dbReference>
<dbReference type="PANTHER" id="PTHR11751">
    <property type="entry name" value="ALANINE AMINOTRANSFERASE"/>
    <property type="match status" value="1"/>
</dbReference>
<comment type="cofactor">
    <cofactor evidence="1">
        <name>pyridoxal 5'-phosphate</name>
        <dbReference type="ChEBI" id="CHEBI:597326"/>
    </cofactor>
</comment>
<evidence type="ECO:0000256" key="3">
    <source>
        <dbReference type="ARBA" id="ARBA00022576"/>
    </source>
</evidence>
<evidence type="ECO:0000256" key="1">
    <source>
        <dbReference type="ARBA" id="ARBA00001933"/>
    </source>
</evidence>
<name>A0ABQ5KA47_9EUKA</name>
<keyword evidence="3 8" id="KW-0032">Aminotransferase</keyword>
<dbReference type="InterPro" id="IPR015424">
    <property type="entry name" value="PyrdxlP-dep_Trfase"/>
</dbReference>
<dbReference type="SUPFAM" id="SSF53383">
    <property type="entry name" value="PLP-dependent transferases"/>
    <property type="match status" value="1"/>
</dbReference>
<dbReference type="InterPro" id="IPR045088">
    <property type="entry name" value="ALAT1/2-like"/>
</dbReference>
<sequence>MPKLTIETINPKVVEAKYAVRGAVPIRAGEIKKDMQIHPEKYPFDSLIMSNIGNPHALMQKPLSFHREVLSLVSSPFLLEKEEILKGHFSPESIKRAKDFMASIPVGTGAYTNSKGFEFVRKHVAEYIEERDGFPANPENIYLTDGASAGVKNILQLIASPGDGVMIPIPQYPLYSATLSLLGAKQIDYFLDEDDCWGIKKEELLRSYAAADTTIRALCVINPGNPVGAVLVKKDIEDIISFCHEKGILLMADEVYQINCYKEEKPFISFKKTLCEMERDGRIPKGEVELVSFHSVSKGIIGECGLRGGYMEVVNIDEEVLAQVYKMASVSLCPNTTGQLVVDLMIHPPTEPETRAIYDKEVSELFMSLKRRAKKVGESLTGVEGIHLNPVEGAMYAFPRIDIPEKAVAEAKKRGVAPDVMYCLDMLEEVGVCTVPGSGFGQRPGTFHVRFSFLPLEEVFDSFMDRVIGFHKKFLAKWK</sequence>
<evidence type="ECO:0000256" key="5">
    <source>
        <dbReference type="ARBA" id="ARBA00022898"/>
    </source>
</evidence>
<dbReference type="EMBL" id="BQXS01000050">
    <property type="protein sequence ID" value="GKT27766.1"/>
    <property type="molecule type" value="Genomic_DNA"/>
</dbReference>
<dbReference type="Gene3D" id="3.40.640.10">
    <property type="entry name" value="Type I PLP-dependent aspartate aminotransferase-like (Major domain)"/>
    <property type="match status" value="1"/>
</dbReference>
<evidence type="ECO:0000313" key="9">
    <source>
        <dbReference type="Proteomes" id="UP001057375"/>
    </source>
</evidence>
<dbReference type="InterPro" id="IPR015421">
    <property type="entry name" value="PyrdxlP-dep_Trfase_major"/>
</dbReference>
<comment type="subunit">
    <text evidence="2">Homodimer.</text>
</comment>
<dbReference type="Gene3D" id="1.10.287.1970">
    <property type="match status" value="1"/>
</dbReference>
<accession>A0ABQ5KA47</accession>
<proteinExistence type="inferred from homology"/>
<dbReference type="PANTHER" id="PTHR11751:SF29">
    <property type="entry name" value="ALANINE TRANSAMINASE"/>
    <property type="match status" value="1"/>
</dbReference>
<dbReference type="GO" id="GO:0008483">
    <property type="term" value="F:transaminase activity"/>
    <property type="evidence" value="ECO:0007669"/>
    <property type="project" value="UniProtKB-KW"/>
</dbReference>
<evidence type="ECO:0000313" key="8">
    <source>
        <dbReference type="EMBL" id="GKT27766.1"/>
    </source>
</evidence>
<evidence type="ECO:0000256" key="2">
    <source>
        <dbReference type="ARBA" id="ARBA00011738"/>
    </source>
</evidence>
<evidence type="ECO:0000256" key="6">
    <source>
        <dbReference type="ARBA" id="ARBA00025785"/>
    </source>
</evidence>
<feature type="domain" description="Aminotransferase class I/classII large" evidence="7">
    <location>
        <begin position="90"/>
        <end position="453"/>
    </location>
</feature>
<keyword evidence="9" id="KW-1185">Reference proteome</keyword>
<evidence type="ECO:0000256" key="4">
    <source>
        <dbReference type="ARBA" id="ARBA00022679"/>
    </source>
</evidence>
<keyword evidence="4" id="KW-0808">Transferase</keyword>
<dbReference type="CDD" id="cd00609">
    <property type="entry name" value="AAT_like"/>
    <property type="match status" value="1"/>
</dbReference>
<comment type="similarity">
    <text evidence="6">Belongs to the class-I pyridoxal-phosphate-dependent aminotransferase family. Alanine aminotransferase subfamily.</text>
</comment>
<evidence type="ECO:0000259" key="7">
    <source>
        <dbReference type="Pfam" id="PF00155"/>
    </source>
</evidence>
<organism evidence="8 9">
    <name type="scientific">Aduncisulcus paluster</name>
    <dbReference type="NCBI Taxonomy" id="2918883"/>
    <lineage>
        <taxon>Eukaryota</taxon>
        <taxon>Metamonada</taxon>
        <taxon>Carpediemonas-like organisms</taxon>
        <taxon>Aduncisulcus</taxon>
    </lineage>
</organism>
<dbReference type="InterPro" id="IPR004839">
    <property type="entry name" value="Aminotransferase_I/II_large"/>
</dbReference>